<dbReference type="Pfam" id="PF24457">
    <property type="entry name" value="DUF7572"/>
    <property type="match status" value="1"/>
</dbReference>
<comment type="caution">
    <text evidence="2">The sequence shown here is derived from an EMBL/GenBank/DDBJ whole genome shotgun (WGS) entry which is preliminary data.</text>
</comment>
<accession>A0AB73B7E0</accession>
<name>A0AB73B7E0_CORFL</name>
<evidence type="ECO:0000259" key="1">
    <source>
        <dbReference type="Pfam" id="PF24457"/>
    </source>
</evidence>
<evidence type="ECO:0000313" key="3">
    <source>
        <dbReference type="Proteomes" id="UP000315353"/>
    </source>
</evidence>
<dbReference type="RefSeq" id="WP_075730328.1">
    <property type="nucleotide sequence ID" value="NZ_BJNB01000016.1"/>
</dbReference>
<dbReference type="AlphaFoldDB" id="A0AB73B7E0"/>
<gene>
    <name evidence="2" type="ORF">CFL01nite_12450</name>
</gene>
<dbReference type="Proteomes" id="UP000315353">
    <property type="component" value="Unassembled WGS sequence"/>
</dbReference>
<dbReference type="EMBL" id="BJNB01000016">
    <property type="protein sequence ID" value="GEB97750.1"/>
    <property type="molecule type" value="Genomic_DNA"/>
</dbReference>
<sequence>MSTESQQVTFVRDLQGPYGSQKLWKLENGNYILTSSAHHELAPSSAMSPMDDMAWLGRAFAGEYDPGMVSETMVFEADENGKITDLGGIATFHVHESHQEALAEAGYTIKGQA</sequence>
<dbReference type="GeneID" id="82880945"/>
<organism evidence="2 3">
    <name type="scientific">Corynebacterium flavescens</name>
    <dbReference type="NCBI Taxonomy" id="28028"/>
    <lineage>
        <taxon>Bacteria</taxon>
        <taxon>Bacillati</taxon>
        <taxon>Actinomycetota</taxon>
        <taxon>Actinomycetes</taxon>
        <taxon>Mycobacteriales</taxon>
        <taxon>Corynebacteriaceae</taxon>
        <taxon>Corynebacterium</taxon>
    </lineage>
</organism>
<feature type="domain" description="DUF7572" evidence="1">
    <location>
        <begin position="22"/>
        <end position="108"/>
    </location>
</feature>
<proteinExistence type="predicted"/>
<reference evidence="2 3" key="1">
    <citation type="submission" date="2019-06" db="EMBL/GenBank/DDBJ databases">
        <title>Whole genome shotgun sequence of Corynebacterium flavescens NBRC 14136.</title>
        <authorList>
            <person name="Hosoyama A."/>
            <person name="Uohara A."/>
            <person name="Ohji S."/>
            <person name="Ichikawa N."/>
        </authorList>
    </citation>
    <scope>NUCLEOTIDE SEQUENCE [LARGE SCALE GENOMIC DNA]</scope>
    <source>
        <strain evidence="2 3">NBRC 14136</strain>
    </source>
</reference>
<dbReference type="InterPro" id="IPR055994">
    <property type="entry name" value="DUF7572"/>
</dbReference>
<evidence type="ECO:0000313" key="2">
    <source>
        <dbReference type="EMBL" id="GEB97750.1"/>
    </source>
</evidence>
<protein>
    <recommendedName>
        <fullName evidence="1">DUF7572 domain-containing protein</fullName>
    </recommendedName>
</protein>